<evidence type="ECO:0000256" key="8">
    <source>
        <dbReference type="ARBA" id="ARBA00034923"/>
    </source>
</evidence>
<dbReference type="GO" id="GO:0043138">
    <property type="term" value="F:3'-5' DNA helicase activity"/>
    <property type="evidence" value="ECO:0007669"/>
    <property type="project" value="UniProtKB-EC"/>
</dbReference>
<feature type="domain" description="UvrD-like helicase ATP-binding" evidence="13">
    <location>
        <begin position="18"/>
        <end position="523"/>
    </location>
</feature>
<evidence type="ECO:0000256" key="6">
    <source>
        <dbReference type="ARBA" id="ARBA00034617"/>
    </source>
</evidence>
<evidence type="ECO:0000256" key="9">
    <source>
        <dbReference type="ARBA" id="ARBA00048988"/>
    </source>
</evidence>
<dbReference type="AlphaFoldDB" id="A0A941DZ50"/>
<keyword evidence="4 10" id="KW-0067">ATP-binding</keyword>
<name>A0A941DZ50_9BURK</name>
<evidence type="ECO:0000256" key="2">
    <source>
        <dbReference type="ARBA" id="ARBA00022801"/>
    </source>
</evidence>
<dbReference type="EC" id="5.6.2.4" evidence="7"/>
<dbReference type="Pfam" id="PF13361">
    <property type="entry name" value="UvrD_C"/>
    <property type="match status" value="1"/>
</dbReference>
<keyword evidence="1 10" id="KW-0547">Nucleotide-binding</keyword>
<evidence type="ECO:0000259" key="13">
    <source>
        <dbReference type="PROSITE" id="PS51198"/>
    </source>
</evidence>
<dbReference type="GO" id="GO:0005524">
    <property type="term" value="F:ATP binding"/>
    <property type="evidence" value="ECO:0007669"/>
    <property type="project" value="UniProtKB-UniRule"/>
</dbReference>
<dbReference type="GO" id="GO:0000725">
    <property type="term" value="P:recombinational repair"/>
    <property type="evidence" value="ECO:0007669"/>
    <property type="project" value="TreeGrafter"/>
</dbReference>
<gene>
    <name evidence="15" type="ORF">KDM90_09100</name>
</gene>
<dbReference type="InterPro" id="IPR027417">
    <property type="entry name" value="P-loop_NTPase"/>
</dbReference>
<feature type="binding site" evidence="10">
    <location>
        <begin position="39"/>
        <end position="46"/>
    </location>
    <ligand>
        <name>ATP</name>
        <dbReference type="ChEBI" id="CHEBI:30616"/>
    </ligand>
</feature>
<sequence>MREIGIEEAQAYQLDGRAIDAQAFTATACNPDLSVVVEACAGSGKTWLLVARMLRLLLDGAQPTELLAITFTRKAAQEMRQRLMELLRELALADDEHASNLLLERGVPAEQVMARLPQARGLYEDLLAHPQGLSMDTFHSWFGRLLQLAPLASGVPQAFNLVESTSIIQREAWGALMQLVESRQATESSVDRYAQFVREHLLFLYDSLGDFTSQSMLNAFLDKRAEWWAISEQDNLDESDPLNSPVWEKVVEHLGLLMGEDAHRDARLRLWENQALLDRIQEIAVCLGKGSPENQKRGTKIEMVLTEVRHQLAQDAPLHVEYFERLATEFYDAEGKNRKNRKTNALRAAIEAWLGQDNEMAFHDEFDAIAETIKVFERRSQEMNVLKLNESLFIVGQAYVECYQKLKAAQGALDFADLEWQAYRLLHHPEYAAYLHGRLDTRFKHILLDEFQDTNPLQWNIVQSWLDAYGSDDERPSVFIVGDPKQSIYRFRRADPRVFAAAKKMLVAQGAVTLKTNQTRRNATSVVASLNQAMLGNPLYAPQTTVSTVDGSVIRLPLIQSSPAPVNGTSAEGQTEEASPFPLRNPLTTPDQAEEDQRRYHEGCQVAQLLKHLRSQSADDWRWTDVMLLVRRRSYLSAYERALREAGIPFISNRRGGLLQTLEIADLIALLQFLMTPSDNRALAHVLKSPMFSVTDDDLIALALYDAQSWWKRLVHINKDANPSLKRAQSLLTDWMRAAHDLPVHDLIDRIIDQGELIPRYARLSSTSNREQILGNITAFTELALNMDGGRYPSLPKFIAALNEIERGSETDSPDESNVAGGQDALQILTIHSAKGLEAKVVVVMDSNHSEAAKDKVGVLCSWPVEADEQKHFSVFGKKNERGVARDALFEAEEQQAKQENWNLLYVALTRARHMLIISGIQSDVSAAEEGVLDSSWYQRFVSLPIWEAASVAQDASPLVSVEQEPFILERFFAPDLSLPAIAIQPIASAEQIEGLAFHALIERLTNRIVNWPVSIPSAEIVASWLPCALPVAKLIREQVCNVLTAPHLERFFHPDAVQFARNEMEIVYQEQVLRLDRLVMQDECVWILDYKRQLLASEQAAYRQQLSGYCDAVSAVYREKQIRAGLILVDGSFIEMI</sequence>
<dbReference type="GO" id="GO:0005829">
    <property type="term" value="C:cytosol"/>
    <property type="evidence" value="ECO:0007669"/>
    <property type="project" value="TreeGrafter"/>
</dbReference>
<evidence type="ECO:0000256" key="10">
    <source>
        <dbReference type="PROSITE-ProRule" id="PRU00560"/>
    </source>
</evidence>
<evidence type="ECO:0000256" key="3">
    <source>
        <dbReference type="ARBA" id="ARBA00022806"/>
    </source>
</evidence>
<dbReference type="Proteomes" id="UP000678545">
    <property type="component" value="Unassembled WGS sequence"/>
</dbReference>
<evidence type="ECO:0000256" key="12">
    <source>
        <dbReference type="SAM" id="MobiDB-lite"/>
    </source>
</evidence>
<evidence type="ECO:0000313" key="16">
    <source>
        <dbReference type="Proteomes" id="UP000678545"/>
    </source>
</evidence>
<feature type="compositionally biased region" description="Polar residues" evidence="12">
    <location>
        <begin position="564"/>
        <end position="577"/>
    </location>
</feature>
<evidence type="ECO:0000256" key="5">
    <source>
        <dbReference type="ARBA" id="ARBA00023235"/>
    </source>
</evidence>
<organism evidence="15 16">
    <name type="scientific">Undibacterium fentianense</name>
    <dbReference type="NCBI Taxonomy" id="2828728"/>
    <lineage>
        <taxon>Bacteria</taxon>
        <taxon>Pseudomonadati</taxon>
        <taxon>Pseudomonadota</taxon>
        <taxon>Betaproteobacteria</taxon>
        <taxon>Burkholderiales</taxon>
        <taxon>Oxalobacteraceae</taxon>
        <taxon>Undibacterium</taxon>
    </lineage>
</organism>
<dbReference type="SUPFAM" id="SSF52540">
    <property type="entry name" value="P-loop containing nucleoside triphosphate hydrolases"/>
    <property type="match status" value="1"/>
</dbReference>
<evidence type="ECO:0000256" key="1">
    <source>
        <dbReference type="ARBA" id="ARBA00022741"/>
    </source>
</evidence>
<keyword evidence="16" id="KW-1185">Reference proteome</keyword>
<evidence type="ECO:0000259" key="14">
    <source>
        <dbReference type="PROSITE" id="PS51217"/>
    </source>
</evidence>
<dbReference type="Gene3D" id="3.40.50.300">
    <property type="entry name" value="P-loop containing nucleotide triphosphate hydrolases"/>
    <property type="match status" value="3"/>
</dbReference>
<comment type="catalytic activity">
    <reaction evidence="6">
        <text>Couples ATP hydrolysis with the unwinding of duplex DNA by translocating in the 3'-5' direction.</text>
        <dbReference type="EC" id="5.6.2.4"/>
    </reaction>
</comment>
<keyword evidence="2 10" id="KW-0378">Hydrolase</keyword>
<evidence type="ECO:0000256" key="7">
    <source>
        <dbReference type="ARBA" id="ARBA00034808"/>
    </source>
</evidence>
<dbReference type="InterPro" id="IPR014017">
    <property type="entry name" value="DNA_helicase_UvrD-like_C"/>
</dbReference>
<dbReference type="Gene3D" id="1.10.486.10">
    <property type="entry name" value="PCRA, domain 4"/>
    <property type="match status" value="1"/>
</dbReference>
<evidence type="ECO:0000256" key="11">
    <source>
        <dbReference type="SAM" id="Coils"/>
    </source>
</evidence>
<dbReference type="PROSITE" id="PS51198">
    <property type="entry name" value="UVRD_HELICASE_ATP_BIND"/>
    <property type="match status" value="1"/>
</dbReference>
<accession>A0A941DZ50</accession>
<feature type="region of interest" description="Disordered" evidence="12">
    <location>
        <begin position="564"/>
        <end position="591"/>
    </location>
</feature>
<dbReference type="InterPro" id="IPR014016">
    <property type="entry name" value="UvrD-like_ATP-bd"/>
</dbReference>
<evidence type="ECO:0000256" key="4">
    <source>
        <dbReference type="ARBA" id="ARBA00022840"/>
    </source>
</evidence>
<dbReference type="GO" id="GO:0003677">
    <property type="term" value="F:DNA binding"/>
    <property type="evidence" value="ECO:0007669"/>
    <property type="project" value="InterPro"/>
</dbReference>
<dbReference type="EMBL" id="JAGSPJ010000003">
    <property type="protein sequence ID" value="MBR7800154.1"/>
    <property type="molecule type" value="Genomic_DNA"/>
</dbReference>
<comment type="caution">
    <text evidence="15">The sequence shown here is derived from an EMBL/GenBank/DDBJ whole genome shotgun (WGS) entry which is preliminary data.</text>
</comment>
<feature type="coiled-coil region" evidence="11">
    <location>
        <begin position="69"/>
        <end position="96"/>
    </location>
</feature>
<protein>
    <recommendedName>
        <fullName evidence="7">DNA 3'-5' helicase</fullName>
        <ecNumber evidence="7">5.6.2.4</ecNumber>
    </recommendedName>
    <alternativeName>
        <fullName evidence="8">DNA 3'-5' helicase II</fullName>
    </alternativeName>
</protein>
<dbReference type="PANTHER" id="PTHR11070:SF2">
    <property type="entry name" value="ATP-DEPENDENT DNA HELICASE SRS2"/>
    <property type="match status" value="1"/>
</dbReference>
<feature type="domain" description="UvrD-like helicase C-terminal" evidence="14">
    <location>
        <begin position="560"/>
        <end position="836"/>
    </location>
</feature>
<keyword evidence="11" id="KW-0175">Coiled coil</keyword>
<keyword evidence="5" id="KW-0413">Isomerase</keyword>
<dbReference type="GO" id="GO:0033202">
    <property type="term" value="C:DNA helicase complex"/>
    <property type="evidence" value="ECO:0007669"/>
    <property type="project" value="TreeGrafter"/>
</dbReference>
<proteinExistence type="predicted"/>
<dbReference type="RefSeq" id="WP_212675284.1">
    <property type="nucleotide sequence ID" value="NZ_JAGSPJ010000003.1"/>
</dbReference>
<dbReference type="GO" id="GO:0016787">
    <property type="term" value="F:hydrolase activity"/>
    <property type="evidence" value="ECO:0007669"/>
    <property type="project" value="UniProtKB-UniRule"/>
</dbReference>
<evidence type="ECO:0000313" key="15">
    <source>
        <dbReference type="EMBL" id="MBR7800154.1"/>
    </source>
</evidence>
<dbReference type="PROSITE" id="PS51217">
    <property type="entry name" value="UVRD_HELICASE_CTER"/>
    <property type="match status" value="1"/>
</dbReference>
<comment type="catalytic activity">
    <reaction evidence="9">
        <text>ATP + H2O = ADP + phosphate + H(+)</text>
        <dbReference type="Rhea" id="RHEA:13065"/>
        <dbReference type="ChEBI" id="CHEBI:15377"/>
        <dbReference type="ChEBI" id="CHEBI:15378"/>
        <dbReference type="ChEBI" id="CHEBI:30616"/>
        <dbReference type="ChEBI" id="CHEBI:43474"/>
        <dbReference type="ChEBI" id="CHEBI:456216"/>
        <dbReference type="EC" id="5.6.2.4"/>
    </reaction>
</comment>
<dbReference type="Pfam" id="PF00580">
    <property type="entry name" value="UvrD-helicase"/>
    <property type="match status" value="1"/>
</dbReference>
<dbReference type="PANTHER" id="PTHR11070">
    <property type="entry name" value="UVRD / RECB / PCRA DNA HELICASE FAMILY MEMBER"/>
    <property type="match status" value="1"/>
</dbReference>
<reference evidence="15" key="1">
    <citation type="submission" date="2021-04" db="EMBL/GenBank/DDBJ databases">
        <title>novel species isolated from subtropical streams in China.</title>
        <authorList>
            <person name="Lu H."/>
        </authorList>
    </citation>
    <scope>NUCLEOTIDE SEQUENCE</scope>
    <source>
        <strain evidence="15">FT137W</strain>
    </source>
</reference>
<dbReference type="InterPro" id="IPR000212">
    <property type="entry name" value="DNA_helicase_UvrD/REP"/>
</dbReference>
<keyword evidence="3 10" id="KW-0347">Helicase</keyword>